<evidence type="ECO:0000259" key="8">
    <source>
        <dbReference type="PROSITE" id="PS00486"/>
    </source>
</evidence>
<evidence type="ECO:0000256" key="7">
    <source>
        <dbReference type="SAM" id="MobiDB-lite"/>
    </source>
</evidence>
<evidence type="ECO:0000256" key="2">
    <source>
        <dbReference type="ARBA" id="ARBA00022741"/>
    </source>
</evidence>
<comment type="caution">
    <text evidence="9">The sequence shown here is derived from an EMBL/GenBank/DDBJ whole genome shotgun (WGS) entry which is preliminary data.</text>
</comment>
<dbReference type="OrthoDB" id="2505374at2759"/>
<dbReference type="GO" id="GO:0140664">
    <property type="term" value="F:ATP-dependent DNA damage sensor activity"/>
    <property type="evidence" value="ECO:0007669"/>
    <property type="project" value="InterPro"/>
</dbReference>
<dbReference type="SUPFAM" id="SSF48334">
    <property type="entry name" value="DNA repair protein MutS, domain III"/>
    <property type="match status" value="1"/>
</dbReference>
<feature type="region of interest" description="Disordered" evidence="7">
    <location>
        <begin position="34"/>
        <end position="217"/>
    </location>
</feature>
<dbReference type="GO" id="GO:0005634">
    <property type="term" value="C:nucleus"/>
    <property type="evidence" value="ECO:0007669"/>
    <property type="project" value="TreeGrafter"/>
</dbReference>
<keyword evidence="6" id="KW-0234">DNA repair</keyword>
<feature type="compositionally biased region" description="Basic and acidic residues" evidence="7">
    <location>
        <begin position="157"/>
        <end position="177"/>
    </location>
</feature>
<protein>
    <recommendedName>
        <fullName evidence="8">DNA mismatch repair proteins mutS family domain-containing protein</fullName>
    </recommendedName>
</protein>
<dbReference type="GO" id="GO:0005739">
    <property type="term" value="C:mitochondrion"/>
    <property type="evidence" value="ECO:0007669"/>
    <property type="project" value="TreeGrafter"/>
</dbReference>
<feature type="compositionally biased region" description="Polar residues" evidence="7">
    <location>
        <begin position="45"/>
        <end position="59"/>
    </location>
</feature>
<dbReference type="InterPro" id="IPR007695">
    <property type="entry name" value="DNA_mismatch_repair_MutS-lik_N"/>
</dbReference>
<keyword evidence="2" id="KW-0547">Nucleotide-binding</keyword>
<dbReference type="Gene3D" id="3.40.50.300">
    <property type="entry name" value="P-loop containing nucleotide triphosphate hydrolases"/>
    <property type="match status" value="1"/>
</dbReference>
<evidence type="ECO:0000256" key="6">
    <source>
        <dbReference type="ARBA" id="ARBA00023204"/>
    </source>
</evidence>
<keyword evidence="10" id="KW-1185">Reference proteome</keyword>
<dbReference type="GO" id="GO:0005524">
    <property type="term" value="F:ATP binding"/>
    <property type="evidence" value="ECO:0007669"/>
    <property type="project" value="UniProtKB-UniRule"/>
</dbReference>
<evidence type="ECO:0000256" key="5">
    <source>
        <dbReference type="ARBA" id="ARBA00023125"/>
    </source>
</evidence>
<evidence type="ECO:0000313" key="10">
    <source>
        <dbReference type="Proteomes" id="UP000037035"/>
    </source>
</evidence>
<dbReference type="SUPFAM" id="SSF55271">
    <property type="entry name" value="DNA repair protein MutS, domain I"/>
    <property type="match status" value="1"/>
</dbReference>
<dbReference type="GO" id="GO:0043504">
    <property type="term" value="P:mitochondrial DNA repair"/>
    <property type="evidence" value="ECO:0007669"/>
    <property type="project" value="TreeGrafter"/>
</dbReference>
<dbReference type="InterPro" id="IPR027417">
    <property type="entry name" value="P-loop_NTPase"/>
</dbReference>
<feature type="compositionally biased region" description="Basic and acidic residues" evidence="7">
    <location>
        <begin position="116"/>
        <end position="149"/>
    </location>
</feature>
<dbReference type="SMART" id="SM00533">
    <property type="entry name" value="MUTSd"/>
    <property type="match status" value="1"/>
</dbReference>
<evidence type="ECO:0000256" key="4">
    <source>
        <dbReference type="ARBA" id="ARBA00022840"/>
    </source>
</evidence>
<feature type="compositionally biased region" description="Polar residues" evidence="7">
    <location>
        <begin position="183"/>
        <end position="193"/>
    </location>
</feature>
<reference evidence="9 10" key="1">
    <citation type="submission" date="2015-08" db="EMBL/GenBank/DDBJ databases">
        <title>Next Generation Sequencing and Analysis of the Genome of Puccinia sorghi L Schw, the Causal Agent of Maize Common Rust.</title>
        <authorList>
            <person name="Rochi L."/>
            <person name="Burguener G."/>
            <person name="Darino M."/>
            <person name="Turjanski A."/>
            <person name="Kreff E."/>
            <person name="Dieguez M.J."/>
            <person name="Sacco F."/>
        </authorList>
    </citation>
    <scope>NUCLEOTIDE SEQUENCE [LARGE SCALE GENOMIC DNA]</scope>
    <source>
        <strain evidence="9 10">RO10H11247</strain>
    </source>
</reference>
<dbReference type="SMART" id="SM00534">
    <property type="entry name" value="MUTSac"/>
    <property type="match status" value="1"/>
</dbReference>
<dbReference type="Gene3D" id="3.40.1170.10">
    <property type="entry name" value="DNA repair protein MutS, domain I"/>
    <property type="match status" value="1"/>
</dbReference>
<name>A0A0L6U6K7_9BASI</name>
<dbReference type="STRING" id="27349.A0A0L6U6K7"/>
<dbReference type="InterPro" id="IPR036678">
    <property type="entry name" value="MutS_con_dom_sf"/>
</dbReference>
<keyword evidence="4" id="KW-0067">ATP-binding</keyword>
<dbReference type="InterPro" id="IPR045076">
    <property type="entry name" value="MutS"/>
</dbReference>
<dbReference type="PANTHER" id="PTHR11361">
    <property type="entry name" value="DNA MISMATCH REPAIR PROTEIN MUTS FAMILY MEMBER"/>
    <property type="match status" value="1"/>
</dbReference>
<dbReference type="PANTHER" id="PTHR11361:SF34">
    <property type="entry name" value="DNA MISMATCH REPAIR PROTEIN MSH1, MITOCHONDRIAL"/>
    <property type="match status" value="1"/>
</dbReference>
<proteinExistence type="inferred from homology"/>
<dbReference type="EMBL" id="LAVV01015104">
    <property type="protein sequence ID" value="KNZ44164.1"/>
    <property type="molecule type" value="Genomic_DNA"/>
</dbReference>
<feature type="compositionally biased region" description="Polar residues" evidence="7">
    <location>
        <begin position="201"/>
        <end position="210"/>
    </location>
</feature>
<dbReference type="InterPro" id="IPR007696">
    <property type="entry name" value="DNA_mismatch_repair_MutS_core"/>
</dbReference>
<dbReference type="AlphaFoldDB" id="A0A0L6U6K7"/>
<keyword evidence="3" id="KW-0227">DNA damage</keyword>
<dbReference type="InterPro" id="IPR000432">
    <property type="entry name" value="DNA_mismatch_repair_MutS_C"/>
</dbReference>
<feature type="domain" description="DNA mismatch repair proteins mutS family" evidence="8">
    <location>
        <begin position="945"/>
        <end position="961"/>
    </location>
</feature>
<gene>
    <name evidence="9" type="ORF">VP01_944g8</name>
</gene>
<dbReference type="VEuPathDB" id="FungiDB:VP01_944g8"/>
<evidence type="ECO:0000313" key="9">
    <source>
        <dbReference type="EMBL" id="KNZ44164.1"/>
    </source>
</evidence>
<evidence type="ECO:0000256" key="3">
    <source>
        <dbReference type="ARBA" id="ARBA00022763"/>
    </source>
</evidence>
<dbReference type="PROSITE" id="PS00486">
    <property type="entry name" value="DNA_MISMATCH_REPAIR_2"/>
    <property type="match status" value="1"/>
</dbReference>
<dbReference type="GO" id="GO:0006298">
    <property type="term" value="P:mismatch repair"/>
    <property type="evidence" value="ECO:0007669"/>
    <property type="project" value="InterPro"/>
</dbReference>
<comment type="similarity">
    <text evidence="1">Belongs to the DNA mismatch repair MutS family.</text>
</comment>
<dbReference type="Gene3D" id="1.10.1420.10">
    <property type="match status" value="2"/>
</dbReference>
<dbReference type="Pfam" id="PF05192">
    <property type="entry name" value="MutS_III"/>
    <property type="match status" value="1"/>
</dbReference>
<organism evidence="9 10">
    <name type="scientific">Puccinia sorghi</name>
    <dbReference type="NCBI Taxonomy" id="27349"/>
    <lineage>
        <taxon>Eukaryota</taxon>
        <taxon>Fungi</taxon>
        <taxon>Dikarya</taxon>
        <taxon>Basidiomycota</taxon>
        <taxon>Pucciniomycotina</taxon>
        <taxon>Pucciniomycetes</taxon>
        <taxon>Pucciniales</taxon>
        <taxon>Pucciniaceae</taxon>
        <taxon>Puccinia</taxon>
    </lineage>
</organism>
<dbReference type="SUPFAM" id="SSF53150">
    <property type="entry name" value="DNA repair protein MutS, domain II"/>
    <property type="match status" value="1"/>
</dbReference>
<keyword evidence="5" id="KW-0238">DNA-binding</keyword>
<dbReference type="Pfam" id="PF01624">
    <property type="entry name" value="MutS_I"/>
    <property type="match status" value="1"/>
</dbReference>
<dbReference type="Proteomes" id="UP000037035">
    <property type="component" value="Unassembled WGS sequence"/>
</dbReference>
<evidence type="ECO:0000256" key="1">
    <source>
        <dbReference type="ARBA" id="ARBA00006271"/>
    </source>
</evidence>
<dbReference type="InterPro" id="IPR016151">
    <property type="entry name" value="DNA_mismatch_repair_MutS_N"/>
</dbReference>
<dbReference type="SUPFAM" id="SSF52540">
    <property type="entry name" value="P-loop containing nucleoside triphosphate hydrolases"/>
    <property type="match status" value="1"/>
</dbReference>
<feature type="compositionally biased region" description="Basic and acidic residues" evidence="7">
    <location>
        <begin position="80"/>
        <end position="96"/>
    </location>
</feature>
<accession>A0A0L6U6K7</accession>
<sequence length="1113" mass="123674">MPSTIFLTRIAQHSSRRITTKPPYLRSLYSTIRTTTTITSEEPKQTSQTQSKSIGTIEQITKPSAKEAPKTKASKAKKTKASDAKKPEELKTKKQITEQVKPAKQKNEDTNNSQKQKGEAKPTKQKSEEVKPNKQKTEVAKLSKAKNEQVKSSNQKTVEEKSSKTKAEQVKPNDQETKALGSEPNSSIDSTDGQDACRKVASTTNQQKVAQGTKDVPSPFSCQSRIFQDPGPFADPYETEFTDVPFFSSFFAEKVVITMDADLSKFDKFVTVGTPPSRNPSLYTKKIPKFILDSRLRFPDAILLTCAYFDQATEVAELLNIKQAKYQFSGQAYPFSGFPTSSLQKHLKTLVNEHNRVVAIAEQIPTDEDLERRIVRIITPGTITDETLIDEESHNYLLSIHKNQLAWLDVSTGSYFHTTCKGGKTDSSFHIPSDSKAAKLSILVTKIKNPDNSISPPEDLTAEKLIGIYIKRNLLPLRAATQPLCVDAARYLTLDAEAIDSLEIIRTQNGKSTAGSLLSTISRTLTRPGKRLLRDRIISPSRVPAVIQSRLDLVEKLVVNHISREDIQDTLKDIEEIDYVRLLQRFNLGQGTIQDLVSILRILKAIKAISLTLSGLDIPSRFSCHLALEELIADVIGDLNQPRNFFSPVVWNVRFNLNPELESVHQKLKAAMAKGKELQAKYRTDFGKSLRVLRKNSKDLKLQVVPKLGAVLSINKARKPSNELRSKLDKLKGQTLIDNGSRAVVAIPEWTKMHASIERLRQQLVQAEQRVLKGLFEQIASDHAALSPSFQDLAELDVAQSFATFAVDTKCVKPSINSKRSTAIVNGRHPIAERALSSRAHGNFISNSTVMHDNDGLVQIITGPNNGGKVWIKFGLSSTYLRQLAIIHILAQAGSFVPAEKAKLGLVHQIFTRFGSFDNVVLGKGTFLIEMEETCKILKSADEMSLVLMDEVGRGTGIEDGLSIAYGVLKYLIEKNQCRTLFSTHLPHVGSLLLRKDGTNQNNLSSLTATDYLKVTRLGFFCFGSSKIVSDTLVSLDLQWQEASDKKKNNDDVEILNFPYKIRRGLNPDSSGIDIAKLVGLPKEVISHATTIKRQLGNHSFQLDQNHQQAKST</sequence>
<dbReference type="InterPro" id="IPR036187">
    <property type="entry name" value="DNA_mismatch_repair_MutS_sf"/>
</dbReference>
<dbReference type="GO" id="GO:0030983">
    <property type="term" value="F:mismatched DNA binding"/>
    <property type="evidence" value="ECO:0007669"/>
    <property type="project" value="UniProtKB-UniRule"/>
</dbReference>
<dbReference type="Pfam" id="PF00488">
    <property type="entry name" value="MutS_V"/>
    <property type="match status" value="1"/>
</dbReference>